<proteinExistence type="predicted"/>
<organism evidence="4">
    <name type="scientific">uncultured Caudovirales phage</name>
    <dbReference type="NCBI Taxonomy" id="2100421"/>
    <lineage>
        <taxon>Viruses</taxon>
        <taxon>Duplodnaviria</taxon>
        <taxon>Heunggongvirae</taxon>
        <taxon>Uroviricota</taxon>
        <taxon>Caudoviricetes</taxon>
        <taxon>Peduoviridae</taxon>
        <taxon>Maltschvirus</taxon>
        <taxon>Maltschvirus maltsch</taxon>
    </lineage>
</organism>
<sequence length="200" mass="23500">MIFEWDDFGCDHIISDMCQSHDCRDQLDRLKELNPKFKATLFAIPSEMTMELIAWCQSNKDWIQLAVHGFFHSSNYECEKMSYDDFDYLMSAFSPIINKNFVSVFRAPGWQISDDIMKWLYDHNWIIADQGYNDARRPIGLKAFVNHDNNFRAAGKSVEVYHGHTWNVGWNGIYEDYDKVESLVKDCKEFKFVTEAFDGN</sequence>
<gene>
    <name evidence="2" type="ORF">UFOVP1075_40</name>
    <name evidence="3" type="ORF">UFOVP1312_32</name>
    <name evidence="4" type="ORF">UFOVP1426_26</name>
    <name evidence="5" type="ORF">UFOVP1522_61</name>
    <name evidence="1" type="ORF">UFOVP989_26</name>
</gene>
<evidence type="ECO:0000313" key="2">
    <source>
        <dbReference type="EMBL" id="CAB4181465.1"/>
    </source>
</evidence>
<evidence type="ECO:0000313" key="1">
    <source>
        <dbReference type="EMBL" id="CAB4176354.1"/>
    </source>
</evidence>
<evidence type="ECO:0000313" key="5">
    <source>
        <dbReference type="EMBL" id="CAB5227590.1"/>
    </source>
</evidence>
<dbReference type="SUPFAM" id="SSF88713">
    <property type="entry name" value="Glycoside hydrolase/deacetylase"/>
    <property type="match status" value="1"/>
</dbReference>
<dbReference type="EMBL" id="LR797011">
    <property type="protein sequence ID" value="CAB4181465.1"/>
    <property type="molecule type" value="Genomic_DNA"/>
</dbReference>
<evidence type="ECO:0000313" key="3">
    <source>
        <dbReference type="EMBL" id="CAB4198741.1"/>
    </source>
</evidence>
<evidence type="ECO:0000313" key="4">
    <source>
        <dbReference type="EMBL" id="CAB4210617.1"/>
    </source>
</evidence>
<dbReference type="EMBL" id="LR797370">
    <property type="protein sequence ID" value="CAB4210617.1"/>
    <property type="molecule type" value="Genomic_DNA"/>
</dbReference>
<accession>A0A6J5SAG5</accession>
<protein>
    <submittedName>
        <fullName evidence="4">Uncharacterized protein</fullName>
    </submittedName>
</protein>
<dbReference type="EMBL" id="LR797263">
    <property type="protein sequence ID" value="CAB4198741.1"/>
    <property type="molecule type" value="Genomic_DNA"/>
</dbReference>
<dbReference type="EMBL" id="LR798372">
    <property type="protein sequence ID" value="CAB5227590.1"/>
    <property type="molecule type" value="Genomic_DNA"/>
</dbReference>
<dbReference type="Gene3D" id="3.20.20.370">
    <property type="entry name" value="Glycoside hydrolase/deacetylase"/>
    <property type="match status" value="1"/>
</dbReference>
<reference evidence="4" key="1">
    <citation type="submission" date="2020-05" db="EMBL/GenBank/DDBJ databases">
        <authorList>
            <person name="Chiriac C."/>
            <person name="Salcher M."/>
            <person name="Ghai R."/>
            <person name="Kavagutti S V."/>
        </authorList>
    </citation>
    <scope>NUCLEOTIDE SEQUENCE</scope>
</reference>
<dbReference type="GO" id="GO:0005975">
    <property type="term" value="P:carbohydrate metabolic process"/>
    <property type="evidence" value="ECO:0007669"/>
    <property type="project" value="InterPro"/>
</dbReference>
<name>A0A6J5SAG5_9CAUD</name>
<dbReference type="EMBL" id="LR796938">
    <property type="protein sequence ID" value="CAB4176354.1"/>
    <property type="molecule type" value="Genomic_DNA"/>
</dbReference>
<dbReference type="InterPro" id="IPR011330">
    <property type="entry name" value="Glyco_hydro/deAcase_b/a-brl"/>
</dbReference>